<dbReference type="STRING" id="1884261.A0A5C3QQU7"/>
<dbReference type="OrthoDB" id="2098326at2759"/>
<accession>A0A5C3QQU7</accession>
<dbReference type="Gene3D" id="3.40.30.10">
    <property type="entry name" value="Glutaredoxin"/>
    <property type="match status" value="1"/>
</dbReference>
<gene>
    <name evidence="6" type="ORF">BDV98DRAFT_568614</name>
</gene>
<proteinExistence type="inferred from homology"/>
<dbReference type="EC" id="2.5.1.18" evidence="2"/>
<dbReference type="PANTHER" id="PTHR44051">
    <property type="entry name" value="GLUTATHIONE S-TRANSFERASE-RELATED"/>
    <property type="match status" value="1"/>
</dbReference>
<comment type="similarity">
    <text evidence="1">Belongs to the GST superfamily.</text>
</comment>
<dbReference type="InterPro" id="IPR040079">
    <property type="entry name" value="Glutathione_S-Trfase"/>
</dbReference>
<evidence type="ECO:0000256" key="4">
    <source>
        <dbReference type="ARBA" id="ARBA00047960"/>
    </source>
</evidence>
<dbReference type="CDD" id="cd03046">
    <property type="entry name" value="GST_N_GTT1_like"/>
    <property type="match status" value="1"/>
</dbReference>
<dbReference type="PANTHER" id="PTHR44051:SF9">
    <property type="entry name" value="GLUTATHIONE S-TRANSFERASE 1"/>
    <property type="match status" value="1"/>
</dbReference>
<feature type="domain" description="GST N-terminal" evidence="5">
    <location>
        <begin position="13"/>
        <end position="94"/>
    </location>
</feature>
<dbReference type="Proteomes" id="UP000305067">
    <property type="component" value="Unassembled WGS sequence"/>
</dbReference>
<dbReference type="PROSITE" id="PS50404">
    <property type="entry name" value="GST_NTER"/>
    <property type="match status" value="1"/>
</dbReference>
<evidence type="ECO:0000256" key="2">
    <source>
        <dbReference type="ARBA" id="ARBA00012452"/>
    </source>
</evidence>
<dbReference type="InterPro" id="IPR004045">
    <property type="entry name" value="Glutathione_S-Trfase_N"/>
</dbReference>
<evidence type="ECO:0000313" key="6">
    <source>
        <dbReference type="EMBL" id="TFL00724.1"/>
    </source>
</evidence>
<evidence type="ECO:0000256" key="1">
    <source>
        <dbReference type="ARBA" id="ARBA00007409"/>
    </source>
</evidence>
<organism evidence="6 7">
    <name type="scientific">Pterulicium gracile</name>
    <dbReference type="NCBI Taxonomy" id="1884261"/>
    <lineage>
        <taxon>Eukaryota</taxon>
        <taxon>Fungi</taxon>
        <taxon>Dikarya</taxon>
        <taxon>Basidiomycota</taxon>
        <taxon>Agaricomycotina</taxon>
        <taxon>Agaricomycetes</taxon>
        <taxon>Agaricomycetidae</taxon>
        <taxon>Agaricales</taxon>
        <taxon>Pleurotineae</taxon>
        <taxon>Pterulaceae</taxon>
        <taxon>Pterulicium</taxon>
    </lineage>
</organism>
<name>A0A5C3QQU7_9AGAR</name>
<dbReference type="FunFam" id="3.40.30.10:FF:000156">
    <property type="entry name" value="Glutathione S-transferase 1"/>
    <property type="match status" value="1"/>
</dbReference>
<dbReference type="SFLD" id="SFLDS00019">
    <property type="entry name" value="Glutathione_Transferase_(cytos"/>
    <property type="match status" value="1"/>
</dbReference>
<dbReference type="InterPro" id="IPR036249">
    <property type="entry name" value="Thioredoxin-like_sf"/>
</dbReference>
<dbReference type="SFLD" id="SFLDG00358">
    <property type="entry name" value="Main_(cytGST)"/>
    <property type="match status" value="1"/>
</dbReference>
<dbReference type="EMBL" id="ML178827">
    <property type="protein sequence ID" value="TFL00724.1"/>
    <property type="molecule type" value="Genomic_DNA"/>
</dbReference>
<dbReference type="Pfam" id="PF02798">
    <property type="entry name" value="GST_N"/>
    <property type="match status" value="1"/>
</dbReference>
<dbReference type="SUPFAM" id="SSF47616">
    <property type="entry name" value="GST C-terminal domain-like"/>
    <property type="match status" value="1"/>
</dbReference>
<comment type="catalytic activity">
    <reaction evidence="4">
        <text>RX + glutathione = an S-substituted glutathione + a halide anion + H(+)</text>
        <dbReference type="Rhea" id="RHEA:16437"/>
        <dbReference type="ChEBI" id="CHEBI:15378"/>
        <dbReference type="ChEBI" id="CHEBI:16042"/>
        <dbReference type="ChEBI" id="CHEBI:17792"/>
        <dbReference type="ChEBI" id="CHEBI:57925"/>
        <dbReference type="ChEBI" id="CHEBI:90779"/>
        <dbReference type="EC" id="2.5.1.18"/>
    </reaction>
</comment>
<dbReference type="InterPro" id="IPR036282">
    <property type="entry name" value="Glutathione-S-Trfase_C_sf"/>
</dbReference>
<dbReference type="GO" id="GO:0004602">
    <property type="term" value="F:glutathione peroxidase activity"/>
    <property type="evidence" value="ECO:0007669"/>
    <property type="project" value="UniProtKB-ARBA"/>
</dbReference>
<protein>
    <recommendedName>
        <fullName evidence="2">glutathione transferase</fullName>
        <ecNumber evidence="2">2.5.1.18</ecNumber>
    </recommendedName>
</protein>
<evidence type="ECO:0000313" key="7">
    <source>
        <dbReference type="Proteomes" id="UP000305067"/>
    </source>
</evidence>
<dbReference type="AlphaFoldDB" id="A0A5C3QQU7"/>
<sequence>MAHIQSEQPTNATTPVIVHHLSDSRSQRILWLLEELEVPYEIKRYERQDNHMAPRELRAVHPLGKSPVITAGSITVAESGAIVAYLIEKHGKPVQLSEEGRRQDTYFSHYAEGSLLPILVQKLMYTIIPSQTPFYLRPLAWLFCGGLLSSVVNPQLKTHSQYIESHIASMHGGWFAGGAEPTSADYMMAFGLEAMVAFDTDKTIVGPASRKYVEKVHARPAYKRALERGGEYAYA</sequence>
<dbReference type="GO" id="GO:0005737">
    <property type="term" value="C:cytoplasm"/>
    <property type="evidence" value="ECO:0007669"/>
    <property type="project" value="UniProtKB-ARBA"/>
</dbReference>
<keyword evidence="7" id="KW-1185">Reference proteome</keyword>
<evidence type="ECO:0000259" key="5">
    <source>
        <dbReference type="PROSITE" id="PS50404"/>
    </source>
</evidence>
<evidence type="ECO:0000256" key="3">
    <source>
        <dbReference type="ARBA" id="ARBA00022679"/>
    </source>
</evidence>
<keyword evidence="3" id="KW-0808">Transferase</keyword>
<dbReference type="GO" id="GO:0004364">
    <property type="term" value="F:glutathione transferase activity"/>
    <property type="evidence" value="ECO:0007669"/>
    <property type="project" value="UniProtKB-EC"/>
</dbReference>
<dbReference type="SUPFAM" id="SSF52833">
    <property type="entry name" value="Thioredoxin-like"/>
    <property type="match status" value="1"/>
</dbReference>
<dbReference type="Gene3D" id="1.20.1050.10">
    <property type="match status" value="1"/>
</dbReference>
<reference evidence="6 7" key="1">
    <citation type="journal article" date="2019" name="Nat. Ecol. Evol.">
        <title>Megaphylogeny resolves global patterns of mushroom evolution.</title>
        <authorList>
            <person name="Varga T."/>
            <person name="Krizsan K."/>
            <person name="Foldi C."/>
            <person name="Dima B."/>
            <person name="Sanchez-Garcia M."/>
            <person name="Sanchez-Ramirez S."/>
            <person name="Szollosi G.J."/>
            <person name="Szarkandi J.G."/>
            <person name="Papp V."/>
            <person name="Albert L."/>
            <person name="Andreopoulos W."/>
            <person name="Angelini C."/>
            <person name="Antonin V."/>
            <person name="Barry K.W."/>
            <person name="Bougher N.L."/>
            <person name="Buchanan P."/>
            <person name="Buyck B."/>
            <person name="Bense V."/>
            <person name="Catcheside P."/>
            <person name="Chovatia M."/>
            <person name="Cooper J."/>
            <person name="Damon W."/>
            <person name="Desjardin D."/>
            <person name="Finy P."/>
            <person name="Geml J."/>
            <person name="Haridas S."/>
            <person name="Hughes K."/>
            <person name="Justo A."/>
            <person name="Karasinski D."/>
            <person name="Kautmanova I."/>
            <person name="Kiss B."/>
            <person name="Kocsube S."/>
            <person name="Kotiranta H."/>
            <person name="LaButti K.M."/>
            <person name="Lechner B.E."/>
            <person name="Liimatainen K."/>
            <person name="Lipzen A."/>
            <person name="Lukacs Z."/>
            <person name="Mihaltcheva S."/>
            <person name="Morgado L.N."/>
            <person name="Niskanen T."/>
            <person name="Noordeloos M.E."/>
            <person name="Ohm R.A."/>
            <person name="Ortiz-Santana B."/>
            <person name="Ovrebo C."/>
            <person name="Racz N."/>
            <person name="Riley R."/>
            <person name="Savchenko A."/>
            <person name="Shiryaev A."/>
            <person name="Soop K."/>
            <person name="Spirin V."/>
            <person name="Szebenyi C."/>
            <person name="Tomsovsky M."/>
            <person name="Tulloss R.E."/>
            <person name="Uehling J."/>
            <person name="Grigoriev I.V."/>
            <person name="Vagvolgyi C."/>
            <person name="Papp T."/>
            <person name="Martin F.M."/>
            <person name="Miettinen O."/>
            <person name="Hibbett D.S."/>
            <person name="Nagy L.G."/>
        </authorList>
    </citation>
    <scope>NUCLEOTIDE SEQUENCE [LARGE SCALE GENOMIC DNA]</scope>
    <source>
        <strain evidence="6 7">CBS 309.79</strain>
    </source>
</reference>